<dbReference type="RefSeq" id="WP_235051853.1">
    <property type="nucleotide sequence ID" value="NZ_JAKFHA010000004.1"/>
</dbReference>
<comment type="caution">
    <text evidence="2">The sequence shown here is derived from an EMBL/GenBank/DDBJ whole genome shotgun (WGS) entry which is preliminary data.</text>
</comment>
<dbReference type="EMBL" id="JAKFHA010000004">
    <property type="protein sequence ID" value="MCF2527700.1"/>
    <property type="molecule type" value="Genomic_DNA"/>
</dbReference>
<keyword evidence="3" id="KW-1185">Reference proteome</keyword>
<gene>
    <name evidence="2" type="ORF">LZ495_10795</name>
</gene>
<protein>
    <submittedName>
        <fullName evidence="2">Uncharacterized protein</fullName>
    </submittedName>
</protein>
<evidence type="ECO:0000256" key="1">
    <source>
        <dbReference type="SAM" id="MobiDB-lite"/>
    </source>
</evidence>
<organism evidence="2 3">
    <name type="scientific">Yinghuangia soli</name>
    <dbReference type="NCBI Taxonomy" id="2908204"/>
    <lineage>
        <taxon>Bacteria</taxon>
        <taxon>Bacillati</taxon>
        <taxon>Actinomycetota</taxon>
        <taxon>Actinomycetes</taxon>
        <taxon>Kitasatosporales</taxon>
        <taxon>Streptomycetaceae</taxon>
        <taxon>Yinghuangia</taxon>
    </lineage>
</organism>
<reference evidence="2" key="1">
    <citation type="submission" date="2022-01" db="EMBL/GenBank/DDBJ databases">
        <title>Genome-Based Taxonomic Classification of the Phylum Actinobacteria.</title>
        <authorList>
            <person name="Gao Y."/>
        </authorList>
    </citation>
    <scope>NUCLEOTIDE SEQUENCE</scope>
    <source>
        <strain evidence="2">KLBMP 8922</strain>
    </source>
</reference>
<dbReference type="AlphaFoldDB" id="A0AA41TZV1"/>
<name>A0AA41TZV1_9ACTN</name>
<dbReference type="Proteomes" id="UP001165378">
    <property type="component" value="Unassembled WGS sequence"/>
</dbReference>
<evidence type="ECO:0000313" key="2">
    <source>
        <dbReference type="EMBL" id="MCF2527700.1"/>
    </source>
</evidence>
<feature type="region of interest" description="Disordered" evidence="1">
    <location>
        <begin position="1"/>
        <end position="28"/>
    </location>
</feature>
<sequence>MAPLRHREPLPGTGWLADEPAGAAPGDRLSRRSSVLFSLYALGRISDYLIECGSPWHAGSAPHTRPDVRELALHTDFFGARLGLDAVDAGPDFSPFHHEIAAVVPDEDAEAVVLDEILWPGFRFGDLLFCRAGVRVRAPARLLDARIATTSTLHFTHRRGGRACDDPGHGWGSNSQWRTEFARFYDDAEGLHLNWDGEYYLDDAAASAAHVDEYTLPLDRRRELLVTRCHMSEPPPGLEGYPYADRLSLRRSTWPLDPADILPDPGLR</sequence>
<proteinExistence type="predicted"/>
<evidence type="ECO:0000313" key="3">
    <source>
        <dbReference type="Proteomes" id="UP001165378"/>
    </source>
</evidence>
<accession>A0AA41TZV1</accession>